<keyword evidence="2" id="KW-1185">Reference proteome</keyword>
<organism evidence="1 2">
    <name type="scientific">Musa acuminata subsp. malaccensis</name>
    <name type="common">Wild banana</name>
    <name type="synonym">Musa malaccensis</name>
    <dbReference type="NCBI Taxonomy" id="214687"/>
    <lineage>
        <taxon>Eukaryota</taxon>
        <taxon>Viridiplantae</taxon>
        <taxon>Streptophyta</taxon>
        <taxon>Embryophyta</taxon>
        <taxon>Tracheophyta</taxon>
        <taxon>Spermatophyta</taxon>
        <taxon>Magnoliopsida</taxon>
        <taxon>Liliopsida</taxon>
        <taxon>Zingiberales</taxon>
        <taxon>Musaceae</taxon>
        <taxon>Musa</taxon>
    </lineage>
</organism>
<dbReference type="Proteomes" id="UP000012960">
    <property type="component" value="Unplaced"/>
</dbReference>
<reference evidence="1" key="1">
    <citation type="submission" date="2021-05" db="UniProtKB">
        <authorList>
            <consortium name="EnsemblPlants"/>
        </authorList>
    </citation>
    <scope>IDENTIFICATION</scope>
    <source>
        <strain evidence="1">subsp. malaccensis</strain>
    </source>
</reference>
<accession>A0A804K0X3</accession>
<proteinExistence type="predicted"/>
<evidence type="ECO:0000313" key="2">
    <source>
        <dbReference type="Proteomes" id="UP000012960"/>
    </source>
</evidence>
<sequence>MIKDVRTQLGNIVFSFIPVGRLECSIIHFYDKYKSIAFICF</sequence>
<dbReference type="EnsemblPlants" id="Ma07_t28410.1">
    <property type="protein sequence ID" value="Ma07_p28410.1"/>
    <property type="gene ID" value="Ma07_g28410"/>
</dbReference>
<dbReference type="AlphaFoldDB" id="A0A804K0X3"/>
<dbReference type="Gramene" id="Ma07_t28410.1">
    <property type="protein sequence ID" value="Ma07_p28410.1"/>
    <property type="gene ID" value="Ma07_g28410"/>
</dbReference>
<protein>
    <submittedName>
        <fullName evidence="1">Uncharacterized protein</fullName>
    </submittedName>
</protein>
<evidence type="ECO:0000313" key="1">
    <source>
        <dbReference type="EnsemblPlants" id="Ma07_p28410.1"/>
    </source>
</evidence>
<name>A0A804K0X3_MUSAM</name>
<dbReference type="InParanoid" id="A0A804K0X3"/>